<keyword evidence="2" id="KW-1185">Reference proteome</keyword>
<evidence type="ECO:0000313" key="1">
    <source>
        <dbReference type="EMBL" id="RCU45708.1"/>
    </source>
</evidence>
<evidence type="ECO:0000313" key="2">
    <source>
        <dbReference type="Proteomes" id="UP000252558"/>
    </source>
</evidence>
<dbReference type="EMBL" id="QPID01000009">
    <property type="protein sequence ID" value="RCU45708.1"/>
    <property type="molecule type" value="Genomic_DNA"/>
</dbReference>
<reference evidence="1 2" key="1">
    <citation type="submission" date="2018-07" db="EMBL/GenBank/DDBJ databases">
        <title>Corallincola holothuriorum sp. nov., a new facultative anaerobe isolated from sea cucumber Apostichopus japonicus.</title>
        <authorList>
            <person name="Xia H."/>
        </authorList>
    </citation>
    <scope>NUCLEOTIDE SEQUENCE [LARGE SCALE GENOMIC DNA]</scope>
    <source>
        <strain evidence="1 2">C4</strain>
    </source>
</reference>
<proteinExistence type="predicted"/>
<gene>
    <name evidence="1" type="ORF">DU002_14715</name>
</gene>
<protein>
    <submittedName>
        <fullName evidence="1">Uncharacterized protein</fullName>
    </submittedName>
</protein>
<sequence length="274" mass="29521">MSVSVLFLVACASTQKSEKAQYEETRKSFSYVSFQKLSKHTVDPSLELYNKKVKSAEADEVHKELVHSMASVGLALGQYPVFSLAEAELARKAASDDPGKYVAYSAFSLALYSNGWEGLGAEYAAKARLLANGVELDRKYQKSRITAKAILGMVAVSQGDGPAAEALFAELAEESGQEWLPIASHGAAIIIDGPSLQTVEKIETLVSRSDIPFSAKQKLLELQILADTYQGEQGKAKVEVSELITKWSLDALREVGDASTASLVDSVVKLAAKQ</sequence>
<accession>A0A368N5A8</accession>
<organism evidence="1 2">
    <name type="scientific">Corallincola holothuriorum</name>
    <dbReference type="NCBI Taxonomy" id="2282215"/>
    <lineage>
        <taxon>Bacteria</taxon>
        <taxon>Pseudomonadati</taxon>
        <taxon>Pseudomonadota</taxon>
        <taxon>Gammaproteobacteria</taxon>
        <taxon>Alteromonadales</taxon>
        <taxon>Psychromonadaceae</taxon>
        <taxon>Corallincola</taxon>
    </lineage>
</organism>
<dbReference type="Proteomes" id="UP000252558">
    <property type="component" value="Unassembled WGS sequence"/>
</dbReference>
<comment type="caution">
    <text evidence="1">The sequence shown here is derived from an EMBL/GenBank/DDBJ whole genome shotgun (WGS) entry which is preliminary data.</text>
</comment>
<name>A0A368N5A8_9GAMM</name>
<dbReference type="AlphaFoldDB" id="A0A368N5A8"/>